<dbReference type="EMBL" id="PVZC01000004">
    <property type="protein sequence ID" value="PRX98612.1"/>
    <property type="molecule type" value="Genomic_DNA"/>
</dbReference>
<feature type="domain" description="Serine aminopeptidase S33" evidence="2">
    <location>
        <begin position="31"/>
        <end position="253"/>
    </location>
</feature>
<dbReference type="InterPro" id="IPR000073">
    <property type="entry name" value="AB_hydrolase_1"/>
</dbReference>
<dbReference type="PANTHER" id="PTHR11614">
    <property type="entry name" value="PHOSPHOLIPASE-RELATED"/>
    <property type="match status" value="1"/>
</dbReference>
<gene>
    <name evidence="3" type="ORF">CLV72_104190</name>
</gene>
<accession>A0A2T0Q497</accession>
<keyword evidence="4" id="KW-1185">Reference proteome</keyword>
<dbReference type="Proteomes" id="UP000237846">
    <property type="component" value="Unassembled WGS sequence"/>
</dbReference>
<dbReference type="GO" id="GO:0016787">
    <property type="term" value="F:hydrolase activity"/>
    <property type="evidence" value="ECO:0007669"/>
    <property type="project" value="UniProtKB-KW"/>
</dbReference>
<dbReference type="InterPro" id="IPR051044">
    <property type="entry name" value="MAG_DAG_Lipase"/>
</dbReference>
<evidence type="ECO:0000259" key="2">
    <source>
        <dbReference type="Pfam" id="PF12146"/>
    </source>
</evidence>
<reference evidence="3 4" key="1">
    <citation type="submission" date="2018-03" db="EMBL/GenBank/DDBJ databases">
        <title>Genomic Encyclopedia of Archaeal and Bacterial Type Strains, Phase II (KMG-II): from individual species to whole genera.</title>
        <authorList>
            <person name="Goeker M."/>
        </authorList>
    </citation>
    <scope>NUCLEOTIDE SEQUENCE [LARGE SCALE GENOMIC DNA]</scope>
    <source>
        <strain evidence="3 4">DSM 45601</strain>
    </source>
</reference>
<protein>
    <submittedName>
        <fullName evidence="3">Alpha-beta hydrolase superfamily lysophospholipase</fullName>
    </submittedName>
</protein>
<dbReference type="OrthoDB" id="9806902at2"/>
<organism evidence="3 4">
    <name type="scientific">Allonocardiopsis opalescens</name>
    <dbReference type="NCBI Taxonomy" id="1144618"/>
    <lineage>
        <taxon>Bacteria</taxon>
        <taxon>Bacillati</taxon>
        <taxon>Actinomycetota</taxon>
        <taxon>Actinomycetes</taxon>
        <taxon>Streptosporangiales</taxon>
        <taxon>Allonocardiopsis</taxon>
    </lineage>
</organism>
<keyword evidence="3" id="KW-0378">Hydrolase</keyword>
<sequence length="272" mass="30286">MVQTREWGISGSAGQLFARSWYDESRPAAYIAILAHGYGEHIGRYEELASWLAGHGAAVYGLDHRGHGRSAGERVVIDDFEAVVEDLHGLVQQVRAEHTRLPIVLIGHSLGGMIATRYAQRYRPWLAALVLSGPVLGVWTTVLSLLQHERVPDTPIDPATLSRDEKVGAEYVNDPLVWHGSFQRRTLQSIMAMLNTINAGGRLEALPTLWLHGGDDRLVPIADTRLGIEVVRGSRMVERIYPSARHEVFKETNRREVFTDVTQFVESVLQPG</sequence>
<keyword evidence="1" id="KW-1133">Transmembrane helix</keyword>
<dbReference type="InterPro" id="IPR029058">
    <property type="entry name" value="AB_hydrolase_fold"/>
</dbReference>
<feature type="transmembrane region" description="Helical" evidence="1">
    <location>
        <begin position="125"/>
        <end position="146"/>
    </location>
</feature>
<evidence type="ECO:0000313" key="3">
    <source>
        <dbReference type="EMBL" id="PRX98612.1"/>
    </source>
</evidence>
<dbReference type="Gene3D" id="3.40.50.1820">
    <property type="entry name" value="alpha/beta hydrolase"/>
    <property type="match status" value="1"/>
</dbReference>
<proteinExistence type="predicted"/>
<dbReference type="SUPFAM" id="SSF53474">
    <property type="entry name" value="alpha/beta-Hydrolases"/>
    <property type="match status" value="1"/>
</dbReference>
<evidence type="ECO:0000313" key="4">
    <source>
        <dbReference type="Proteomes" id="UP000237846"/>
    </source>
</evidence>
<keyword evidence="1" id="KW-0472">Membrane</keyword>
<comment type="caution">
    <text evidence="3">The sequence shown here is derived from an EMBL/GenBank/DDBJ whole genome shotgun (WGS) entry which is preliminary data.</text>
</comment>
<dbReference type="PRINTS" id="PR00111">
    <property type="entry name" value="ABHYDROLASE"/>
</dbReference>
<name>A0A2T0Q497_9ACTN</name>
<dbReference type="Pfam" id="PF12146">
    <property type="entry name" value="Hydrolase_4"/>
    <property type="match status" value="1"/>
</dbReference>
<evidence type="ECO:0000256" key="1">
    <source>
        <dbReference type="SAM" id="Phobius"/>
    </source>
</evidence>
<keyword evidence="1" id="KW-0812">Transmembrane</keyword>
<dbReference type="InterPro" id="IPR022742">
    <property type="entry name" value="Hydrolase_4"/>
</dbReference>
<dbReference type="AlphaFoldDB" id="A0A2T0Q497"/>
<dbReference type="RefSeq" id="WP_106245909.1">
    <property type="nucleotide sequence ID" value="NZ_PVZC01000004.1"/>
</dbReference>